<dbReference type="Proteomes" id="UP000657372">
    <property type="component" value="Unassembled WGS sequence"/>
</dbReference>
<evidence type="ECO:0000313" key="1">
    <source>
        <dbReference type="EMBL" id="MBF8179486.1"/>
    </source>
</evidence>
<keyword evidence="2" id="KW-1185">Reference proteome</keyword>
<dbReference type="EMBL" id="JADOEL010000019">
    <property type="protein sequence ID" value="MBF8179486.1"/>
    <property type="molecule type" value="Genomic_DNA"/>
</dbReference>
<name>A0ABS0EXB9_9BURK</name>
<protein>
    <submittedName>
        <fullName evidence="1">Uncharacterized protein</fullName>
    </submittedName>
</protein>
<evidence type="ECO:0000313" key="2">
    <source>
        <dbReference type="Proteomes" id="UP000657372"/>
    </source>
</evidence>
<gene>
    <name evidence="1" type="ORF">IXC47_17520</name>
</gene>
<sequence length="340" mass="37911">MNSTTVNNILDLRIFAAGDTSGFPVSTMLLESADLRKISRVDLLAALSGMEQDGLLRCEEQAYYSTTLGKIALRKLLVEQGRVAQTLVDQKRYALADLILAISAHDQVENGIQIGLLTREMMAVYLHEFDSKEVVAAIDDLIKTAHLRRYEFGYRNGIIISGEGLQYYQQEVCQRLNLDPEQGILSLVTLPDLDGRFVRLGLDPVLLPNLQQRWWEMETCASSGVYLAAVILIGSVLEGVLLGRLQQRITDAMTSPKAPRERGSTTVKRLEDWTLQDYISVSADIGLIPKSVEKHVHELRDTRNLVHPNKQVTSGITADQPLYRISRQVAETVIDGLVLP</sequence>
<accession>A0ABS0EXB9</accession>
<comment type="caution">
    <text evidence="1">The sequence shown here is derived from an EMBL/GenBank/DDBJ whole genome shotgun (WGS) entry which is preliminary data.</text>
</comment>
<proteinExistence type="predicted"/>
<dbReference type="RefSeq" id="WP_195876517.1">
    <property type="nucleotide sequence ID" value="NZ_JADOEL010000019.1"/>
</dbReference>
<organism evidence="1 2">
    <name type="scientific">Herminiimonas contaminans</name>
    <dbReference type="NCBI Taxonomy" id="1111140"/>
    <lineage>
        <taxon>Bacteria</taxon>
        <taxon>Pseudomonadati</taxon>
        <taxon>Pseudomonadota</taxon>
        <taxon>Betaproteobacteria</taxon>
        <taxon>Burkholderiales</taxon>
        <taxon>Oxalobacteraceae</taxon>
        <taxon>Herminiimonas</taxon>
    </lineage>
</organism>
<reference evidence="1 2" key="1">
    <citation type="submission" date="2020-11" db="EMBL/GenBank/DDBJ databases">
        <title>WGS of Herminiimonas contaminans strain Marseille-Q4544 isolated from planarians Schmidtea mediterranea.</title>
        <authorList>
            <person name="Kangale L."/>
        </authorList>
    </citation>
    <scope>NUCLEOTIDE SEQUENCE [LARGE SCALE GENOMIC DNA]</scope>
    <source>
        <strain evidence="1 2">Marseille-Q4544</strain>
    </source>
</reference>